<sequence length="348" mass="38598">MNLQTSVNQVFLEPLEEYRLEQPLSKFPVPADSPKLHEVSELRIMKLLATLNPSKACGPDEIPNWLLKKYAELLAYPVSKIINSSFKEQRLLKIWKLADVSLLPKSPCKSAPCANGGICVPEYERNSFHCDCAPGFCGILCERRGSKTCSDIKDCHPEAKTGSFLIDPDGEGGVEPFTVYCNMTEKHGVGVTVVSHDSEKRSLVDGFEGPGSYSRNVNYNATSLLQLASLTASSAQYEQFIMYECYESVLLSFHGAMYGWWVSRDGELMKYWGGVDSVDYKCACGLTNSCADPNQGCNCDRNDQNWREDSGLLTDKSKLPVKQLRFGDTGPGDMGYHTLGKMKCFGLI</sequence>
<dbReference type="EMBL" id="LSMT01000911">
    <property type="protein sequence ID" value="PFX13711.1"/>
    <property type="molecule type" value="Genomic_DNA"/>
</dbReference>
<dbReference type="InterPro" id="IPR000885">
    <property type="entry name" value="Fib_collagen_C"/>
</dbReference>
<feature type="disulfide bond" evidence="4">
    <location>
        <begin position="132"/>
        <end position="141"/>
    </location>
</feature>
<evidence type="ECO:0000259" key="5">
    <source>
        <dbReference type="PROSITE" id="PS50026"/>
    </source>
</evidence>
<dbReference type="Pfam" id="PF00008">
    <property type="entry name" value="EGF"/>
    <property type="match status" value="1"/>
</dbReference>
<dbReference type="PROSITE" id="PS50026">
    <property type="entry name" value="EGF_3"/>
    <property type="match status" value="1"/>
</dbReference>
<keyword evidence="2" id="KW-0964">Secreted</keyword>
<dbReference type="Proteomes" id="UP000225706">
    <property type="component" value="Unassembled WGS sequence"/>
</dbReference>
<dbReference type="Gene3D" id="2.60.120.1000">
    <property type="match status" value="1"/>
</dbReference>
<dbReference type="PROSITE" id="PS00022">
    <property type="entry name" value="EGF_1"/>
    <property type="match status" value="1"/>
</dbReference>
<dbReference type="GO" id="GO:0005581">
    <property type="term" value="C:collagen trimer"/>
    <property type="evidence" value="ECO:0007669"/>
    <property type="project" value="UniProtKB-KW"/>
</dbReference>
<keyword evidence="4" id="KW-0245">EGF-like domain</keyword>
<reference evidence="7" key="1">
    <citation type="journal article" date="2017" name="bioRxiv">
        <title>Comparative analysis of the genomes of Stylophora pistillata and Acropora digitifera provides evidence for extensive differences between species of corals.</title>
        <authorList>
            <person name="Voolstra C.R."/>
            <person name="Li Y."/>
            <person name="Liew Y.J."/>
            <person name="Baumgarten S."/>
            <person name="Zoccola D."/>
            <person name="Flot J.-F."/>
            <person name="Tambutte S."/>
            <person name="Allemand D."/>
            <person name="Aranda M."/>
        </authorList>
    </citation>
    <scope>NUCLEOTIDE SEQUENCE [LARGE SCALE GENOMIC DNA]</scope>
</reference>
<comment type="caution">
    <text evidence="4">Lacks conserved residue(s) required for the propagation of feature annotation.</text>
</comment>
<evidence type="ECO:0000256" key="3">
    <source>
        <dbReference type="ARBA" id="ARBA00023119"/>
    </source>
</evidence>
<dbReference type="PROSITE" id="PS01186">
    <property type="entry name" value="EGF_2"/>
    <property type="match status" value="1"/>
</dbReference>
<dbReference type="GO" id="GO:0005576">
    <property type="term" value="C:extracellular region"/>
    <property type="evidence" value="ECO:0007669"/>
    <property type="project" value="UniProtKB-SubCell"/>
</dbReference>
<dbReference type="Gene3D" id="2.10.25.10">
    <property type="entry name" value="Laminin"/>
    <property type="match status" value="1"/>
</dbReference>
<dbReference type="SUPFAM" id="SSF57196">
    <property type="entry name" value="EGF/Laminin"/>
    <property type="match status" value="1"/>
</dbReference>
<gene>
    <name evidence="6" type="primary">Nrx-IV</name>
    <name evidence="6" type="ORF">AWC38_SpisGene22181</name>
</gene>
<keyword evidence="3" id="KW-0176">Collagen</keyword>
<dbReference type="PANTHER" id="PTHR47510:SF3">
    <property type="entry name" value="ENDO_EXONUCLEASE_PHOSPHATASE DOMAIN-CONTAINING PROTEIN"/>
    <property type="match status" value="1"/>
</dbReference>
<protein>
    <submittedName>
        <fullName evidence="6">Neurexin-4</fullName>
    </submittedName>
</protein>
<dbReference type="CDD" id="cd00054">
    <property type="entry name" value="EGF_CA"/>
    <property type="match status" value="1"/>
</dbReference>
<dbReference type="SMART" id="SM00181">
    <property type="entry name" value="EGF"/>
    <property type="match status" value="1"/>
</dbReference>
<dbReference type="InterPro" id="IPR036056">
    <property type="entry name" value="Fibrinogen-like_C"/>
</dbReference>
<evidence type="ECO:0000256" key="2">
    <source>
        <dbReference type="ARBA" id="ARBA00022525"/>
    </source>
</evidence>
<keyword evidence="7" id="KW-1185">Reference proteome</keyword>
<evidence type="ECO:0000313" key="7">
    <source>
        <dbReference type="Proteomes" id="UP000225706"/>
    </source>
</evidence>
<dbReference type="InterPro" id="IPR000742">
    <property type="entry name" value="EGF"/>
</dbReference>
<proteinExistence type="predicted"/>
<comment type="subcellular location">
    <subcellularLocation>
        <location evidence="1">Secreted</location>
    </subcellularLocation>
</comment>
<dbReference type="GO" id="GO:0005201">
    <property type="term" value="F:extracellular matrix structural constituent"/>
    <property type="evidence" value="ECO:0007669"/>
    <property type="project" value="InterPro"/>
</dbReference>
<organism evidence="6 7">
    <name type="scientific">Stylophora pistillata</name>
    <name type="common">Smooth cauliflower coral</name>
    <dbReference type="NCBI Taxonomy" id="50429"/>
    <lineage>
        <taxon>Eukaryota</taxon>
        <taxon>Metazoa</taxon>
        <taxon>Cnidaria</taxon>
        <taxon>Anthozoa</taxon>
        <taxon>Hexacorallia</taxon>
        <taxon>Scleractinia</taxon>
        <taxon>Astrocoeniina</taxon>
        <taxon>Pocilloporidae</taxon>
        <taxon>Stylophora</taxon>
    </lineage>
</organism>
<keyword evidence="4" id="KW-1015">Disulfide bond</keyword>
<feature type="disulfide bond" evidence="4">
    <location>
        <begin position="113"/>
        <end position="130"/>
    </location>
</feature>
<evidence type="ECO:0000313" key="6">
    <source>
        <dbReference type="EMBL" id="PFX13711.1"/>
    </source>
</evidence>
<dbReference type="OrthoDB" id="26719at2759"/>
<dbReference type="NCBIfam" id="NF040941">
    <property type="entry name" value="GGGWT_bact"/>
    <property type="match status" value="1"/>
</dbReference>
<feature type="domain" description="EGF-like" evidence="5">
    <location>
        <begin position="104"/>
        <end position="142"/>
    </location>
</feature>
<name>A0A2B4R7T3_STYPI</name>
<accession>A0A2B4R7T3</accession>
<dbReference type="SUPFAM" id="SSF56496">
    <property type="entry name" value="Fibrinogen C-terminal domain-like"/>
    <property type="match status" value="1"/>
</dbReference>
<dbReference type="AlphaFoldDB" id="A0A2B4R7T3"/>
<evidence type="ECO:0000256" key="4">
    <source>
        <dbReference type="PROSITE-ProRule" id="PRU00076"/>
    </source>
</evidence>
<comment type="caution">
    <text evidence="6">The sequence shown here is derived from an EMBL/GenBank/DDBJ whole genome shotgun (WGS) entry which is preliminary data.</text>
</comment>
<dbReference type="PANTHER" id="PTHR47510">
    <property type="entry name" value="REVERSE TRANSCRIPTASE DOMAIN-CONTAINING PROTEIN"/>
    <property type="match status" value="1"/>
</dbReference>
<dbReference type="Pfam" id="PF01410">
    <property type="entry name" value="COLFI"/>
    <property type="match status" value="1"/>
</dbReference>
<evidence type="ECO:0000256" key="1">
    <source>
        <dbReference type="ARBA" id="ARBA00004613"/>
    </source>
</evidence>